<dbReference type="EMBL" id="CP022657">
    <property type="protein sequence ID" value="ASS76864.1"/>
    <property type="molecule type" value="Genomic_DNA"/>
</dbReference>
<protein>
    <submittedName>
        <fullName evidence="1">Uncharacterized protein</fullName>
    </submittedName>
</protein>
<dbReference type="Proteomes" id="UP000214688">
    <property type="component" value="Chromosome"/>
</dbReference>
<proteinExistence type="predicted"/>
<dbReference type="KEGG" id="tab:CIG75_19215"/>
<dbReference type="AlphaFoldDB" id="A0A223D663"/>
<reference evidence="1 2" key="1">
    <citation type="journal article" date="2015" name="Int. J. Syst. Evol. Microbiol.">
        <title>Tumebacillus algifaecis sp. nov., isolated from decomposing algal scum.</title>
        <authorList>
            <person name="Wu Y.F."/>
            <person name="Zhang B."/>
            <person name="Xing P."/>
            <person name="Wu Q.L."/>
            <person name="Liu S.J."/>
        </authorList>
    </citation>
    <scope>NUCLEOTIDE SEQUENCE [LARGE SCALE GENOMIC DNA]</scope>
    <source>
        <strain evidence="1 2">THMBR28</strain>
    </source>
</reference>
<dbReference type="RefSeq" id="WP_094238091.1">
    <property type="nucleotide sequence ID" value="NZ_CP022657.1"/>
</dbReference>
<keyword evidence="2" id="KW-1185">Reference proteome</keyword>
<sequence>MIKVDTDVLRELAGTLRVLANGGTQHAHNIEAAADTIDRLRGENGHPSIKLHQCPTCNEAATAGSWDAATRTMYGSGSVKIDNPDVIVAETYFVCPNVECGVEATLNQIKTMTVGVERT</sequence>
<evidence type="ECO:0000313" key="1">
    <source>
        <dbReference type="EMBL" id="ASS76864.1"/>
    </source>
</evidence>
<accession>A0A223D663</accession>
<name>A0A223D663_9BACL</name>
<evidence type="ECO:0000313" key="2">
    <source>
        <dbReference type="Proteomes" id="UP000214688"/>
    </source>
</evidence>
<organism evidence="1 2">
    <name type="scientific">Tumebacillus algifaecis</name>
    <dbReference type="NCBI Taxonomy" id="1214604"/>
    <lineage>
        <taxon>Bacteria</taxon>
        <taxon>Bacillati</taxon>
        <taxon>Bacillota</taxon>
        <taxon>Bacilli</taxon>
        <taxon>Bacillales</taxon>
        <taxon>Alicyclobacillaceae</taxon>
        <taxon>Tumebacillus</taxon>
    </lineage>
</organism>
<gene>
    <name evidence="1" type="ORF">CIG75_19215</name>
</gene>